<name>A0A9W8YUY9_9PEZI</name>
<dbReference type="OrthoDB" id="534666at2759"/>
<dbReference type="Proteomes" id="UP001140453">
    <property type="component" value="Unassembled WGS sequence"/>
</dbReference>
<evidence type="ECO:0000313" key="1">
    <source>
        <dbReference type="EMBL" id="KAJ4393047.1"/>
    </source>
</evidence>
<dbReference type="GO" id="GO:0004222">
    <property type="term" value="F:metalloendopeptidase activity"/>
    <property type="evidence" value="ECO:0007669"/>
    <property type="project" value="InterPro"/>
</dbReference>
<dbReference type="GO" id="GO:0006518">
    <property type="term" value="P:peptide metabolic process"/>
    <property type="evidence" value="ECO:0007669"/>
    <property type="project" value="TreeGrafter"/>
</dbReference>
<dbReference type="InterPro" id="IPR024080">
    <property type="entry name" value="Neurolysin/TOP_N"/>
</dbReference>
<reference evidence="1" key="1">
    <citation type="submission" date="2022-10" db="EMBL/GenBank/DDBJ databases">
        <title>Tapping the CABI collections for fungal endophytes: first genome assemblies for Collariella, Neodidymelliopsis, Ascochyta clinopodiicola, Didymella pomorum, Didymosphaeria variabile, Neocosmospora piperis and Neocucurbitaria cava.</title>
        <authorList>
            <person name="Hill R."/>
        </authorList>
    </citation>
    <scope>NUCLEOTIDE SEQUENCE</scope>
    <source>
        <strain evidence="1">IMI 355082</strain>
    </source>
</reference>
<sequence length="275" mass="31125">METRAESLPDYLPPLFDPTPESISSDARTVVSKIDQVWDDVVRNVVLNQASIENTILPVAHIENEMRIVYDLIYLYATTHPSRAIREASKAGKRLADEAEVDRYNRGDMFALVDAVLARTQEASVEPEIYRFLVKHHAQFLENGCGLRDDVKAEFKGNLKNLAALTQAYAANLDEDTSGMWLDSIALEGLPAAFLDKLKKGKGENEGQIWVSMKRSDHESMMKFCSSEETRMRYFIEHQNRIPANISLAREIILLRDTLARQRGLRNMGTPQNGQ</sequence>
<evidence type="ECO:0000313" key="2">
    <source>
        <dbReference type="Proteomes" id="UP001140453"/>
    </source>
</evidence>
<proteinExistence type="predicted"/>
<dbReference type="Gene3D" id="1.20.1050.40">
    <property type="entry name" value="Endopeptidase. Chain P, domain 1"/>
    <property type="match status" value="1"/>
</dbReference>
<dbReference type="Gene3D" id="1.10.1370.10">
    <property type="entry name" value="Neurolysin, domain 3"/>
    <property type="match status" value="1"/>
</dbReference>
<gene>
    <name evidence="1" type="ORF">N0V93_002253</name>
</gene>
<dbReference type="InterPro" id="IPR024077">
    <property type="entry name" value="Neurolysin/TOP_dom2"/>
</dbReference>
<dbReference type="EMBL" id="JAPEVB010000002">
    <property type="protein sequence ID" value="KAJ4393047.1"/>
    <property type="molecule type" value="Genomic_DNA"/>
</dbReference>
<comment type="caution">
    <text evidence="1">The sequence shown here is derived from an EMBL/GenBank/DDBJ whole genome shotgun (WGS) entry which is preliminary data.</text>
</comment>
<organism evidence="1 2">
    <name type="scientific">Gnomoniopsis smithogilvyi</name>
    <dbReference type="NCBI Taxonomy" id="1191159"/>
    <lineage>
        <taxon>Eukaryota</taxon>
        <taxon>Fungi</taxon>
        <taxon>Dikarya</taxon>
        <taxon>Ascomycota</taxon>
        <taxon>Pezizomycotina</taxon>
        <taxon>Sordariomycetes</taxon>
        <taxon>Sordariomycetidae</taxon>
        <taxon>Diaporthales</taxon>
        <taxon>Gnomoniaceae</taxon>
        <taxon>Gnomoniopsis</taxon>
    </lineage>
</organism>
<dbReference type="GO" id="GO:0006508">
    <property type="term" value="P:proteolysis"/>
    <property type="evidence" value="ECO:0007669"/>
    <property type="project" value="InterPro"/>
</dbReference>
<dbReference type="InterPro" id="IPR045090">
    <property type="entry name" value="Pept_M3A_M3B"/>
</dbReference>
<protein>
    <submittedName>
        <fullName evidence="1">Uncharacterized protein</fullName>
    </submittedName>
</protein>
<accession>A0A9W8YUY9</accession>
<dbReference type="PANTHER" id="PTHR11804">
    <property type="entry name" value="PROTEASE M3 THIMET OLIGOPEPTIDASE-RELATED"/>
    <property type="match status" value="1"/>
</dbReference>
<dbReference type="PANTHER" id="PTHR11804:SF84">
    <property type="entry name" value="SACCHAROLYSIN"/>
    <property type="match status" value="1"/>
</dbReference>
<dbReference type="AlphaFoldDB" id="A0A9W8YUY9"/>
<keyword evidence="2" id="KW-1185">Reference proteome</keyword>
<dbReference type="SUPFAM" id="SSF55486">
    <property type="entry name" value="Metalloproteases ('zincins'), catalytic domain"/>
    <property type="match status" value="1"/>
</dbReference>